<gene>
    <name evidence="1" type="ORF">FA95DRAFT_1607275</name>
</gene>
<dbReference type="Proteomes" id="UP000814033">
    <property type="component" value="Unassembled WGS sequence"/>
</dbReference>
<organism evidence="1 2">
    <name type="scientific">Auriscalpium vulgare</name>
    <dbReference type="NCBI Taxonomy" id="40419"/>
    <lineage>
        <taxon>Eukaryota</taxon>
        <taxon>Fungi</taxon>
        <taxon>Dikarya</taxon>
        <taxon>Basidiomycota</taxon>
        <taxon>Agaricomycotina</taxon>
        <taxon>Agaricomycetes</taxon>
        <taxon>Russulales</taxon>
        <taxon>Auriscalpiaceae</taxon>
        <taxon>Auriscalpium</taxon>
    </lineage>
</organism>
<name>A0ACB8RQX4_9AGAM</name>
<reference evidence="1" key="2">
    <citation type="journal article" date="2022" name="New Phytol.">
        <title>Evolutionary transition to the ectomycorrhizal habit in the genomes of a hyperdiverse lineage of mushroom-forming fungi.</title>
        <authorList>
            <person name="Looney B."/>
            <person name="Miyauchi S."/>
            <person name="Morin E."/>
            <person name="Drula E."/>
            <person name="Courty P.E."/>
            <person name="Kohler A."/>
            <person name="Kuo A."/>
            <person name="LaButti K."/>
            <person name="Pangilinan J."/>
            <person name="Lipzen A."/>
            <person name="Riley R."/>
            <person name="Andreopoulos W."/>
            <person name="He G."/>
            <person name="Johnson J."/>
            <person name="Nolan M."/>
            <person name="Tritt A."/>
            <person name="Barry K.W."/>
            <person name="Grigoriev I.V."/>
            <person name="Nagy L.G."/>
            <person name="Hibbett D."/>
            <person name="Henrissat B."/>
            <person name="Matheny P.B."/>
            <person name="Labbe J."/>
            <person name="Martin F.M."/>
        </authorList>
    </citation>
    <scope>NUCLEOTIDE SEQUENCE</scope>
    <source>
        <strain evidence="1">FP105234-sp</strain>
    </source>
</reference>
<evidence type="ECO:0000313" key="2">
    <source>
        <dbReference type="Proteomes" id="UP000814033"/>
    </source>
</evidence>
<evidence type="ECO:0000313" key="1">
    <source>
        <dbReference type="EMBL" id="KAI0045975.1"/>
    </source>
</evidence>
<sequence length="358" mass="40421">MASPLAHSDDNRPKKRQRTEQDAASAQPTIKKSDVVWMSDGNLIIRTVEVRQDSPTVLHTLYRVHKSVLALNCGAFAAMFDGDQAAFEAASERFEGVPVMELPDPAEDVKAFLDAMYHPKQLRNYGSAIVLISWLWEPFPESYCGVLRLANKYNAQDMHEQVAAALETRWPKKLSAWDEAEMELLPGEYQQPGKYIRLATAGGTPGLLPAMFYALARDTDNFVTVISSQANKLSERKLYEADLALLTAGELHRLIIGKTDLREFVAQQVRAYDKGVDMACGCEREKCRRAGNSWWKANLVHLEPGYLESLARCKDRVDKIDGKTPLCDRRMEYLENQIERIRQATWDALPKLFGIAEN</sequence>
<protein>
    <submittedName>
        <fullName evidence="1">Uncharacterized protein</fullName>
    </submittedName>
</protein>
<reference evidence="1" key="1">
    <citation type="submission" date="2021-02" db="EMBL/GenBank/DDBJ databases">
        <authorList>
            <consortium name="DOE Joint Genome Institute"/>
            <person name="Ahrendt S."/>
            <person name="Looney B.P."/>
            <person name="Miyauchi S."/>
            <person name="Morin E."/>
            <person name="Drula E."/>
            <person name="Courty P.E."/>
            <person name="Chicoki N."/>
            <person name="Fauchery L."/>
            <person name="Kohler A."/>
            <person name="Kuo A."/>
            <person name="Labutti K."/>
            <person name="Pangilinan J."/>
            <person name="Lipzen A."/>
            <person name="Riley R."/>
            <person name="Andreopoulos W."/>
            <person name="He G."/>
            <person name="Johnson J."/>
            <person name="Barry K.W."/>
            <person name="Grigoriev I.V."/>
            <person name="Nagy L."/>
            <person name="Hibbett D."/>
            <person name="Henrissat B."/>
            <person name="Matheny P.B."/>
            <person name="Labbe J."/>
            <person name="Martin F."/>
        </authorList>
    </citation>
    <scope>NUCLEOTIDE SEQUENCE</scope>
    <source>
        <strain evidence="1">FP105234-sp</strain>
    </source>
</reference>
<dbReference type="EMBL" id="MU275937">
    <property type="protein sequence ID" value="KAI0045975.1"/>
    <property type="molecule type" value="Genomic_DNA"/>
</dbReference>
<keyword evidence="2" id="KW-1185">Reference proteome</keyword>
<comment type="caution">
    <text evidence="1">The sequence shown here is derived from an EMBL/GenBank/DDBJ whole genome shotgun (WGS) entry which is preliminary data.</text>
</comment>
<proteinExistence type="predicted"/>
<accession>A0ACB8RQX4</accession>